<dbReference type="AlphaFoldDB" id="A0A410JWY9"/>
<proteinExistence type="predicted"/>
<gene>
    <name evidence="1" type="ORF">EP073_03800</name>
</gene>
<evidence type="ECO:0000313" key="1">
    <source>
        <dbReference type="EMBL" id="QAR32558.1"/>
    </source>
</evidence>
<reference evidence="1 2" key="1">
    <citation type="submission" date="2019-01" db="EMBL/GenBank/DDBJ databases">
        <title>Geovibrio thiophilus DSM 11263, complete genome.</title>
        <authorList>
            <person name="Spring S."/>
            <person name="Bunk B."/>
            <person name="Sproer C."/>
        </authorList>
    </citation>
    <scope>NUCLEOTIDE SEQUENCE [LARGE SCALE GENOMIC DNA]</scope>
    <source>
        <strain evidence="1 2">DSM 11263</strain>
    </source>
</reference>
<dbReference type="RefSeq" id="WP_128465845.1">
    <property type="nucleotide sequence ID" value="NZ_CP035108.1"/>
</dbReference>
<dbReference type="Proteomes" id="UP000287502">
    <property type="component" value="Chromosome"/>
</dbReference>
<dbReference type="KEGG" id="gtl:EP073_03800"/>
<accession>A0A410JWY9</accession>
<name>A0A410JWY9_9BACT</name>
<dbReference type="OrthoDB" id="9810133at2"/>
<sequence length="98" mass="11135">MEINVHDRQIEIKGNIKTLENYMTIKDTVQSLVDRGADSISFIIADSLSMTSSVIGYLMKLVNVDRIHISMYVGDDRLIDLMEELSLMQIFGVKKLRG</sequence>
<evidence type="ECO:0008006" key="3">
    <source>
        <dbReference type="Google" id="ProtNLM"/>
    </source>
</evidence>
<evidence type="ECO:0000313" key="2">
    <source>
        <dbReference type="Proteomes" id="UP000287502"/>
    </source>
</evidence>
<organism evidence="1 2">
    <name type="scientific">Geovibrio thiophilus</name>
    <dbReference type="NCBI Taxonomy" id="139438"/>
    <lineage>
        <taxon>Bacteria</taxon>
        <taxon>Pseudomonadati</taxon>
        <taxon>Deferribacterota</taxon>
        <taxon>Deferribacteres</taxon>
        <taxon>Deferribacterales</taxon>
        <taxon>Geovibrionaceae</taxon>
        <taxon>Geovibrio</taxon>
    </lineage>
</organism>
<dbReference type="EMBL" id="CP035108">
    <property type="protein sequence ID" value="QAR32558.1"/>
    <property type="molecule type" value="Genomic_DNA"/>
</dbReference>
<keyword evidence="2" id="KW-1185">Reference proteome</keyword>
<protein>
    <recommendedName>
        <fullName evidence="3">STAS domain-containing protein</fullName>
    </recommendedName>
</protein>